<dbReference type="GO" id="GO:0030089">
    <property type="term" value="C:phycobilisome"/>
    <property type="evidence" value="ECO:0007669"/>
    <property type="project" value="UniProtKB-KW"/>
</dbReference>
<evidence type="ECO:0000256" key="4">
    <source>
        <dbReference type="ARBA" id="ARBA00023239"/>
    </source>
</evidence>
<accession>A0A951QRT0</accession>
<proteinExistence type="inferred from homology"/>
<dbReference type="Proteomes" id="UP000729701">
    <property type="component" value="Unassembled WGS sequence"/>
</dbReference>
<dbReference type="GO" id="GO:0016829">
    <property type="term" value="F:lyase activity"/>
    <property type="evidence" value="ECO:0007669"/>
    <property type="project" value="UniProtKB-KW"/>
</dbReference>
<keyword evidence="2" id="KW-0042">Antenna complex</keyword>
<dbReference type="AlphaFoldDB" id="A0A951QRT0"/>
<evidence type="ECO:0000313" key="6">
    <source>
        <dbReference type="Proteomes" id="UP000729701"/>
    </source>
</evidence>
<dbReference type="InterPro" id="IPR016024">
    <property type="entry name" value="ARM-type_fold"/>
</dbReference>
<organism evidence="5 6">
    <name type="scientific">Cyanomargarita calcarea GSE-NOS-MK-12-04C</name>
    <dbReference type="NCBI Taxonomy" id="2839659"/>
    <lineage>
        <taxon>Bacteria</taxon>
        <taxon>Bacillati</taxon>
        <taxon>Cyanobacteriota</taxon>
        <taxon>Cyanophyceae</taxon>
        <taxon>Nostocales</taxon>
        <taxon>Cyanomargaritaceae</taxon>
        <taxon>Cyanomargarita</taxon>
    </lineage>
</organism>
<evidence type="ECO:0000256" key="2">
    <source>
        <dbReference type="ARBA" id="ARBA00022549"/>
    </source>
</evidence>
<evidence type="ECO:0000313" key="5">
    <source>
        <dbReference type="EMBL" id="MBW4670881.1"/>
    </source>
</evidence>
<protein>
    <submittedName>
        <fullName evidence="5">DUF1822 family protein</fullName>
    </submittedName>
</protein>
<dbReference type="InterPro" id="IPR011989">
    <property type="entry name" value="ARM-like"/>
</dbReference>
<dbReference type="EMBL" id="JAHHGZ010000036">
    <property type="protein sequence ID" value="MBW4670881.1"/>
    <property type="molecule type" value="Genomic_DNA"/>
</dbReference>
<keyword evidence="3" id="KW-0605">Phycobilisome</keyword>
<name>A0A951QRT0_9CYAN</name>
<gene>
    <name evidence="5" type="ORF">KME60_26525</name>
</gene>
<reference evidence="5" key="1">
    <citation type="submission" date="2021-05" db="EMBL/GenBank/DDBJ databases">
        <authorList>
            <person name="Pietrasiak N."/>
            <person name="Ward R."/>
            <person name="Stajich J.E."/>
            <person name="Kurbessoian T."/>
        </authorList>
    </citation>
    <scope>NUCLEOTIDE SEQUENCE</scope>
    <source>
        <strain evidence="5">GSE-NOS-MK-12-04C</strain>
    </source>
</reference>
<evidence type="ECO:0000256" key="3">
    <source>
        <dbReference type="ARBA" id="ARBA00022738"/>
    </source>
</evidence>
<dbReference type="SUPFAM" id="SSF48371">
    <property type="entry name" value="ARM repeat"/>
    <property type="match status" value="1"/>
</dbReference>
<dbReference type="Gene3D" id="1.25.10.10">
    <property type="entry name" value="Leucine-rich Repeat Variant"/>
    <property type="match status" value="1"/>
</dbReference>
<dbReference type="Pfam" id="PF08852">
    <property type="entry name" value="DUF1822"/>
    <property type="match status" value="1"/>
</dbReference>
<evidence type="ECO:0000256" key="1">
    <source>
        <dbReference type="ARBA" id="ARBA00009299"/>
    </source>
</evidence>
<reference evidence="5" key="2">
    <citation type="journal article" date="2022" name="Microbiol. Resour. Announc.">
        <title>Metagenome Sequencing to Explore Phylogenomics of Terrestrial Cyanobacteria.</title>
        <authorList>
            <person name="Ward R.D."/>
            <person name="Stajich J.E."/>
            <person name="Johansen J.R."/>
            <person name="Huntemann M."/>
            <person name="Clum A."/>
            <person name="Foster B."/>
            <person name="Foster B."/>
            <person name="Roux S."/>
            <person name="Palaniappan K."/>
            <person name="Varghese N."/>
            <person name="Mukherjee S."/>
            <person name="Reddy T.B.K."/>
            <person name="Daum C."/>
            <person name="Copeland A."/>
            <person name="Chen I.A."/>
            <person name="Ivanova N.N."/>
            <person name="Kyrpides N.C."/>
            <person name="Shapiro N."/>
            <person name="Eloe-Fadrosh E.A."/>
            <person name="Pietrasiak N."/>
        </authorList>
    </citation>
    <scope>NUCLEOTIDE SEQUENCE</scope>
    <source>
        <strain evidence="5">GSE-NOS-MK-12-04C</strain>
    </source>
</reference>
<dbReference type="InterPro" id="IPR014951">
    <property type="entry name" value="DUF1822"/>
</dbReference>
<sequence>MPNYNSIIPQPGEIWELNRQVRFPGKFSPSEENKLYSTEAQNFLQGSTPPRYVMIVTEPSFDCETEEEWNIVSVMILSAETSLISDVDLLIPTKISGLPQDLLAETWQVQPMLVCNLLQPIGKRLARDIYDILLTAGDYHHGLVNQQPKIDDIERLGLKVGKKALEISKNLLFHKQEQAWSDVLTIPVSVYRTYIKTVNFTSQILNEQLQLDQELAEFESSQNRLIDLLSTPFNKTHTILSHWCQNIFEPDWQVFSAVPLAIATRSDADLQNTDSNSDEIAAIIQQLSSENDESQRQQAAKQLGEIAVGNLDAIQALTSLLRSTSDDETLWLAVESLRKLDPENPSAGVRRVKLIDLGMDIAGKAVALAVALLQKIDDDVSVLLQVYPTGNNDYLPPDLKLILLDGSGEILRAVTARRVDVYIQLKFSCQRGERFRVRVALGDANFSEDFLI</sequence>
<comment type="caution">
    <text evidence="5">The sequence shown here is derived from an EMBL/GenBank/DDBJ whole genome shotgun (WGS) entry which is preliminary data.</text>
</comment>
<comment type="similarity">
    <text evidence="1">Belongs to the CpcE/RpcE/PecE family.</text>
</comment>
<keyword evidence="4" id="KW-0456">Lyase</keyword>